<dbReference type="Proteomes" id="UP000321393">
    <property type="component" value="Unassembled WGS sequence"/>
</dbReference>
<dbReference type="AlphaFoldDB" id="A0A5A7V6M6"/>
<keyword evidence="4" id="KW-1133">Transmembrane helix</keyword>
<evidence type="ECO:0000256" key="2">
    <source>
        <dbReference type="ARBA" id="ARBA00009965"/>
    </source>
</evidence>
<proteinExistence type="inferred from homology"/>
<evidence type="ECO:0000256" key="4">
    <source>
        <dbReference type="ARBA" id="ARBA00022989"/>
    </source>
</evidence>
<dbReference type="GO" id="GO:0005886">
    <property type="term" value="C:plasma membrane"/>
    <property type="evidence" value="ECO:0007669"/>
    <property type="project" value="TreeGrafter"/>
</dbReference>
<evidence type="ECO:0000256" key="3">
    <source>
        <dbReference type="ARBA" id="ARBA00022692"/>
    </source>
</evidence>
<dbReference type="InterPro" id="IPR001046">
    <property type="entry name" value="NRAMP_fam"/>
</dbReference>
<comment type="similarity">
    <text evidence="2">Belongs to the NRAMP (TC 2.A.55) family.</text>
</comment>
<evidence type="ECO:0000256" key="6">
    <source>
        <dbReference type="SAM" id="SignalP"/>
    </source>
</evidence>
<gene>
    <name evidence="7" type="ORF">E6C27_scaffold616G001290</name>
</gene>
<keyword evidence="3" id="KW-0812">Transmembrane</keyword>
<name>A0A5A7V6M6_CUCMM</name>
<evidence type="ECO:0000313" key="7">
    <source>
        <dbReference type="EMBL" id="KAA0063972.1"/>
    </source>
</evidence>
<evidence type="ECO:0000256" key="1">
    <source>
        <dbReference type="ARBA" id="ARBA00004141"/>
    </source>
</evidence>
<organism evidence="7 8">
    <name type="scientific">Cucumis melo var. makuwa</name>
    <name type="common">Oriental melon</name>
    <dbReference type="NCBI Taxonomy" id="1194695"/>
    <lineage>
        <taxon>Eukaryota</taxon>
        <taxon>Viridiplantae</taxon>
        <taxon>Streptophyta</taxon>
        <taxon>Embryophyta</taxon>
        <taxon>Tracheophyta</taxon>
        <taxon>Spermatophyta</taxon>
        <taxon>Magnoliopsida</taxon>
        <taxon>eudicotyledons</taxon>
        <taxon>Gunneridae</taxon>
        <taxon>Pentapetalae</taxon>
        <taxon>rosids</taxon>
        <taxon>fabids</taxon>
        <taxon>Cucurbitales</taxon>
        <taxon>Cucurbitaceae</taxon>
        <taxon>Benincaseae</taxon>
        <taxon>Cucumis</taxon>
    </lineage>
</organism>
<dbReference type="EMBL" id="SSTE01002041">
    <property type="protein sequence ID" value="KAA0063972.1"/>
    <property type="molecule type" value="Genomic_DNA"/>
</dbReference>
<keyword evidence="5" id="KW-0472">Membrane</keyword>
<evidence type="ECO:0000313" key="8">
    <source>
        <dbReference type="Proteomes" id="UP000321393"/>
    </source>
</evidence>
<dbReference type="GO" id="GO:0015086">
    <property type="term" value="F:cadmium ion transmembrane transporter activity"/>
    <property type="evidence" value="ECO:0007669"/>
    <property type="project" value="TreeGrafter"/>
</dbReference>
<dbReference type="GO" id="GO:0034755">
    <property type="term" value="P:iron ion transmembrane transport"/>
    <property type="evidence" value="ECO:0007669"/>
    <property type="project" value="TreeGrafter"/>
</dbReference>
<dbReference type="PANTHER" id="PTHR11706:SF54">
    <property type="entry name" value="METAL TRANSPORTER NRAMP1"/>
    <property type="match status" value="1"/>
</dbReference>
<dbReference type="Pfam" id="PF01566">
    <property type="entry name" value="Nramp"/>
    <property type="match status" value="1"/>
</dbReference>
<keyword evidence="6" id="KW-0732">Signal</keyword>
<comment type="subcellular location">
    <subcellularLocation>
        <location evidence="1">Membrane</location>
        <topology evidence="1">Multi-pass membrane protein</topology>
    </subcellularLocation>
</comment>
<feature type="chain" id="PRO_5023008632" evidence="6">
    <location>
        <begin position="19"/>
        <end position="142"/>
    </location>
</feature>
<protein>
    <submittedName>
        <fullName evidence="7">Metal transporter Nramp1-like</fullName>
    </submittedName>
</protein>
<dbReference type="PANTHER" id="PTHR11706">
    <property type="entry name" value="SOLUTE CARRIER PROTEIN FAMILY 11 MEMBER"/>
    <property type="match status" value="1"/>
</dbReference>
<comment type="caution">
    <text evidence="7">The sequence shown here is derived from an EMBL/GenBank/DDBJ whole genome shotgun (WGS) entry which is preliminary data.</text>
</comment>
<evidence type="ECO:0000256" key="5">
    <source>
        <dbReference type="ARBA" id="ARBA00023136"/>
    </source>
</evidence>
<dbReference type="OrthoDB" id="781409at2759"/>
<sequence>MLLLSVQLLWIISVASFAAVIIESLAANLGVVTGKHLAEYCKAEYPKVQVMSYELQVFFLDVFNFLVGDDLQTYTYVLLGPFESYAYARCEYFVGWFELTMKVRGTIHGEKVVVLIDCGATHNYGVILGYGAAVKGKGVGRS</sequence>
<accession>A0A5A7V6M6</accession>
<dbReference type="GO" id="GO:0005384">
    <property type="term" value="F:manganese ion transmembrane transporter activity"/>
    <property type="evidence" value="ECO:0007669"/>
    <property type="project" value="TreeGrafter"/>
</dbReference>
<feature type="signal peptide" evidence="6">
    <location>
        <begin position="1"/>
        <end position="18"/>
    </location>
</feature>
<reference evidence="7 8" key="1">
    <citation type="submission" date="2019-08" db="EMBL/GenBank/DDBJ databases">
        <title>Draft genome sequences of two oriental melons (Cucumis melo L. var makuwa).</title>
        <authorList>
            <person name="Kwon S.-Y."/>
        </authorList>
    </citation>
    <scope>NUCLEOTIDE SEQUENCE [LARGE SCALE GENOMIC DNA]</scope>
    <source>
        <strain evidence="8">cv. SW 3</strain>
        <tissue evidence="7">Leaf</tissue>
    </source>
</reference>